<protein>
    <recommendedName>
        <fullName evidence="3">Tsi6 domain-containing protein</fullName>
    </recommendedName>
</protein>
<accession>A0A829HFU4</accession>
<proteinExistence type="predicted"/>
<evidence type="ECO:0000313" key="1">
    <source>
        <dbReference type="EMBL" id="EPF80087.1"/>
    </source>
</evidence>
<dbReference type="Proteomes" id="UP000014523">
    <property type="component" value="Unassembled WGS sequence"/>
</dbReference>
<sequence>MNKRLELFYIALEKCENLIGLYPDLIVLKSIYNQIEYLISFEKNMDIDKSRISEIIIGVQTVREIEPLDDIASEIFYRVADEARKMNKSM</sequence>
<dbReference type="EMBL" id="ATGG01000018">
    <property type="protein sequence ID" value="EPF80087.1"/>
    <property type="molecule type" value="Genomic_DNA"/>
</dbReference>
<evidence type="ECO:0008006" key="3">
    <source>
        <dbReference type="Google" id="ProtNLM"/>
    </source>
</evidence>
<name>A0A829HFU4_9GAMM</name>
<organism evidence="1 2">
    <name type="scientific">Acinetobacter gyllenbergii CIP 110306 = MTCC 11365</name>
    <dbReference type="NCBI Taxonomy" id="1217657"/>
    <lineage>
        <taxon>Bacteria</taxon>
        <taxon>Pseudomonadati</taxon>
        <taxon>Pseudomonadota</taxon>
        <taxon>Gammaproteobacteria</taxon>
        <taxon>Moraxellales</taxon>
        <taxon>Moraxellaceae</taxon>
        <taxon>Acinetobacter</taxon>
    </lineage>
</organism>
<comment type="caution">
    <text evidence="1">The sequence shown here is derived from an EMBL/GenBank/DDBJ whole genome shotgun (WGS) entry which is preliminary data.</text>
</comment>
<evidence type="ECO:0000313" key="2">
    <source>
        <dbReference type="Proteomes" id="UP000014523"/>
    </source>
</evidence>
<keyword evidence="2" id="KW-1185">Reference proteome</keyword>
<dbReference type="AlphaFoldDB" id="A0A829HFU4"/>
<dbReference type="RefSeq" id="WP_008941961.1">
    <property type="nucleotide sequence ID" value="NZ_ASQH01000013.1"/>
</dbReference>
<reference evidence="1 2" key="1">
    <citation type="submission" date="2013-06" db="EMBL/GenBank/DDBJ databases">
        <title>The Genome Sequence of Acinetobacter gyllenbergii CIP 110306.</title>
        <authorList>
            <consortium name="The Broad Institute Genome Sequencing Platform"/>
            <consortium name="The Broad Institute Genome Sequencing Center for Infectious Disease"/>
            <person name="Cerqueira G."/>
            <person name="Feldgarden M."/>
            <person name="Courvalin P."/>
            <person name="Perichon B."/>
            <person name="Grillot-Courvalin C."/>
            <person name="Clermont D."/>
            <person name="Rocha E."/>
            <person name="Yoon E.-J."/>
            <person name="Nemec A."/>
            <person name="Young S.K."/>
            <person name="Zeng Q."/>
            <person name="Gargeya S."/>
            <person name="Fitzgerald M."/>
            <person name="Abouelleil A."/>
            <person name="Alvarado L."/>
            <person name="Berlin A.M."/>
            <person name="Chapman S.B."/>
            <person name="Dewar J."/>
            <person name="Goldberg J."/>
            <person name="Griggs A."/>
            <person name="Gujja S."/>
            <person name="Hansen M."/>
            <person name="Howarth C."/>
            <person name="Imamovic A."/>
            <person name="Larimer J."/>
            <person name="McCowan C."/>
            <person name="Murphy C."/>
            <person name="Pearson M."/>
            <person name="Priest M."/>
            <person name="Roberts A."/>
            <person name="Saif S."/>
            <person name="Shea T."/>
            <person name="Sykes S."/>
            <person name="Wortman J."/>
            <person name="Nusbaum C."/>
            <person name="Birren B."/>
        </authorList>
    </citation>
    <scope>NUCLEOTIDE SEQUENCE [LARGE SCALE GENOMIC DNA]</scope>
    <source>
        <strain evidence="1 2">CIP 110306</strain>
    </source>
</reference>
<gene>
    <name evidence="1" type="ORF">F957_02469</name>
</gene>